<keyword evidence="6" id="KW-0053">Apoptosis</keyword>
<dbReference type="PANTHER" id="PTHR46116">
    <property type="entry name" value="(E3-INDEPENDENT) E2 UBIQUITIN-CONJUGATING ENZYME"/>
    <property type="match status" value="1"/>
</dbReference>
<keyword evidence="17" id="KW-1185">Reference proteome</keyword>
<dbReference type="InterPro" id="IPR000608">
    <property type="entry name" value="UBC"/>
</dbReference>
<dbReference type="EC" id="2.3.2.23" evidence="3"/>
<evidence type="ECO:0000256" key="13">
    <source>
        <dbReference type="ARBA" id="ARBA00042316"/>
    </source>
</evidence>
<dbReference type="InterPro" id="IPR016135">
    <property type="entry name" value="UBQ-conjugating_enzyme/RWD"/>
</dbReference>
<evidence type="ECO:0000256" key="2">
    <source>
        <dbReference type="ARBA" id="ARBA00004496"/>
    </source>
</evidence>
<comment type="subcellular location">
    <subcellularLocation>
        <location evidence="2">Cytoplasm</location>
    </subcellularLocation>
    <subcellularLocation>
        <location evidence="1">Nucleus</location>
    </subcellularLocation>
</comment>
<name>A0ABN9LGH1_9NEOB</name>
<dbReference type="SMART" id="SM00212">
    <property type="entry name" value="UBCc"/>
    <property type="match status" value="1"/>
</dbReference>
<evidence type="ECO:0000256" key="8">
    <source>
        <dbReference type="ARBA" id="ARBA00022786"/>
    </source>
</evidence>
<dbReference type="PANTHER" id="PTHR46116:SF26">
    <property type="entry name" value="UBIQUITIN-CONJUGATING ENZYME E2 Z"/>
    <property type="match status" value="1"/>
</dbReference>
<evidence type="ECO:0000256" key="14">
    <source>
        <dbReference type="ARBA" id="ARBA00042401"/>
    </source>
</evidence>
<proteinExistence type="predicted"/>
<dbReference type="Gene3D" id="3.10.110.10">
    <property type="entry name" value="Ubiquitin Conjugating Enzyme"/>
    <property type="match status" value="1"/>
</dbReference>
<evidence type="ECO:0000256" key="11">
    <source>
        <dbReference type="ARBA" id="ARBA00039894"/>
    </source>
</evidence>
<evidence type="ECO:0000313" key="16">
    <source>
        <dbReference type="EMBL" id="CAJ0939290.1"/>
    </source>
</evidence>
<keyword evidence="5" id="KW-0808">Transferase</keyword>
<gene>
    <name evidence="16" type="ORF">RIMI_LOCUS7979039</name>
</gene>
<evidence type="ECO:0000259" key="15">
    <source>
        <dbReference type="PROSITE" id="PS50127"/>
    </source>
</evidence>
<dbReference type="Pfam" id="PF00179">
    <property type="entry name" value="UQ_con"/>
    <property type="match status" value="1"/>
</dbReference>
<accession>A0ABN9LGH1</accession>
<feature type="domain" description="UBC core" evidence="15">
    <location>
        <begin position="57"/>
        <end position="231"/>
    </location>
</feature>
<evidence type="ECO:0000256" key="12">
    <source>
        <dbReference type="ARBA" id="ARBA00041798"/>
    </source>
</evidence>
<dbReference type="SUPFAM" id="SSF54495">
    <property type="entry name" value="UBC-like"/>
    <property type="match status" value="1"/>
</dbReference>
<evidence type="ECO:0000256" key="4">
    <source>
        <dbReference type="ARBA" id="ARBA00022490"/>
    </source>
</evidence>
<protein>
    <recommendedName>
        <fullName evidence="11">Ubiquitin-conjugating enzyme E2 Z</fullName>
        <ecNumber evidence="3">2.3.2.23</ecNumber>
    </recommendedName>
    <alternativeName>
        <fullName evidence="12">E2 ubiquitin-conjugating enzyme Z</fullName>
    </alternativeName>
    <alternativeName>
        <fullName evidence="14">Ubiquitin carrier protein Z</fullName>
    </alternativeName>
    <alternativeName>
        <fullName evidence="13">Ubiquitin-protein ligase Z</fullName>
    </alternativeName>
</protein>
<evidence type="ECO:0000256" key="3">
    <source>
        <dbReference type="ARBA" id="ARBA00012486"/>
    </source>
</evidence>
<dbReference type="CDD" id="cd23809">
    <property type="entry name" value="UBCc_UBE2Z"/>
    <property type="match status" value="1"/>
</dbReference>
<dbReference type="Proteomes" id="UP001176940">
    <property type="component" value="Unassembled WGS sequence"/>
</dbReference>
<dbReference type="PROSITE" id="PS50127">
    <property type="entry name" value="UBC_2"/>
    <property type="match status" value="1"/>
</dbReference>
<evidence type="ECO:0000256" key="10">
    <source>
        <dbReference type="ARBA" id="ARBA00023242"/>
    </source>
</evidence>
<comment type="caution">
    <text evidence="16">The sequence shown here is derived from an EMBL/GenBank/DDBJ whole genome shotgun (WGS) entry which is preliminary data.</text>
</comment>
<dbReference type="EMBL" id="CAUEEQ010015496">
    <property type="protein sequence ID" value="CAJ0939290.1"/>
    <property type="molecule type" value="Genomic_DNA"/>
</dbReference>
<keyword evidence="8" id="KW-0833">Ubl conjugation pathway</keyword>
<reference evidence="16" key="1">
    <citation type="submission" date="2023-07" db="EMBL/GenBank/DDBJ databases">
        <authorList>
            <person name="Stuckert A."/>
        </authorList>
    </citation>
    <scope>NUCLEOTIDE SEQUENCE</scope>
</reference>
<keyword evidence="7" id="KW-0547">Nucleotide-binding</keyword>
<keyword evidence="10" id="KW-0539">Nucleus</keyword>
<evidence type="ECO:0000313" key="17">
    <source>
        <dbReference type="Proteomes" id="UP001176940"/>
    </source>
</evidence>
<evidence type="ECO:0000256" key="6">
    <source>
        <dbReference type="ARBA" id="ARBA00022703"/>
    </source>
</evidence>
<sequence length="401" mass="45055">MAVWRRPGAVCQRRKWFQIPAEHCKKLIDGYRKRDIMSIYKEPPPGMFVVPDPHDMTKVPRLQLPALTGERRPAVKHSTAVTSPLYFTAGAQSVREAEGEGPDQTPGISMHLLQVRLIHLMKAASSCSCSAVPPDYPIHPPRVKLMTTGNNTVRFNPNFYRNGKVCLSILGTWTGPAWSPAQSLSSVLISIQSLMTENPYHNEPGFEQERHSGDSKNYNECIRHETIRVAVCEMLEGKCQCPEALRFFEVATFCFDDCFALSWHSLDELQEVVTGNGLPTILKEFPEMLSTCWPFCLHSAVLLTPNHLDWVQSHASAMTVTKQRESLTQEQNDLAHPRLGSQSPHPPLFDTLVAQESDPQFESDSDLDSENISKLQDIVNILIVALNQTLEMNLLNNLQTL</sequence>
<evidence type="ECO:0000256" key="7">
    <source>
        <dbReference type="ARBA" id="ARBA00022741"/>
    </source>
</evidence>
<evidence type="ECO:0000256" key="9">
    <source>
        <dbReference type="ARBA" id="ARBA00022840"/>
    </source>
</evidence>
<evidence type="ECO:0000256" key="1">
    <source>
        <dbReference type="ARBA" id="ARBA00004123"/>
    </source>
</evidence>
<keyword evidence="4" id="KW-0963">Cytoplasm</keyword>
<evidence type="ECO:0000256" key="5">
    <source>
        <dbReference type="ARBA" id="ARBA00022679"/>
    </source>
</evidence>
<keyword evidence="9" id="KW-0067">ATP-binding</keyword>
<organism evidence="16 17">
    <name type="scientific">Ranitomeya imitator</name>
    <name type="common">mimic poison frog</name>
    <dbReference type="NCBI Taxonomy" id="111125"/>
    <lineage>
        <taxon>Eukaryota</taxon>
        <taxon>Metazoa</taxon>
        <taxon>Chordata</taxon>
        <taxon>Craniata</taxon>
        <taxon>Vertebrata</taxon>
        <taxon>Euteleostomi</taxon>
        <taxon>Amphibia</taxon>
        <taxon>Batrachia</taxon>
        <taxon>Anura</taxon>
        <taxon>Neobatrachia</taxon>
        <taxon>Hyloidea</taxon>
        <taxon>Dendrobatidae</taxon>
        <taxon>Dendrobatinae</taxon>
        <taxon>Ranitomeya</taxon>
    </lineage>
</organism>